<dbReference type="PANTHER" id="PTHR32309:SF13">
    <property type="entry name" value="FERRIC ENTEROBACTIN TRANSPORT PROTEIN FEPE"/>
    <property type="match status" value="1"/>
</dbReference>
<feature type="transmembrane region" description="Helical" evidence="8">
    <location>
        <begin position="20"/>
        <end position="39"/>
    </location>
</feature>
<dbReference type="Pfam" id="PF02706">
    <property type="entry name" value="Wzz"/>
    <property type="match status" value="1"/>
</dbReference>
<proteinExistence type="inferred from homology"/>
<evidence type="ECO:0000256" key="8">
    <source>
        <dbReference type="SAM" id="Phobius"/>
    </source>
</evidence>
<keyword evidence="3" id="KW-1003">Cell membrane</keyword>
<comment type="caution">
    <text evidence="10">The sequence shown here is derived from an EMBL/GenBank/DDBJ whole genome shotgun (WGS) entry which is preliminary data.</text>
</comment>
<feature type="transmembrane region" description="Helical" evidence="8">
    <location>
        <begin position="248"/>
        <end position="269"/>
    </location>
</feature>
<evidence type="ECO:0000256" key="2">
    <source>
        <dbReference type="ARBA" id="ARBA00006683"/>
    </source>
</evidence>
<sequence length="289" mass="32952">MLEEHVWEQEIDLRDYILVLWRWKSFIIALFIVAVIAAAGGSMLMTPVYEVSATLALGTYNDPVYTNPISVREILTSDDTLRTVVDRLGLEVTAEEMPAFKNTISISEIKNTRFLEIKVLHEDPFTARAIIKEMVNVFREKSLQTYEAERRLLEEHLKTLEENLRETEQSITAFKESLRKMDGDSKINDVEKEVQRNNLLLYIGNAELNRINLMNAYRSAEKQLLDLQPARLVEEPSIPVNPVKPRKVLNVAIAGVLSLMVGVFLAFVLEYFKNNPLTAEELKQASGKA</sequence>
<dbReference type="PANTHER" id="PTHR32309">
    <property type="entry name" value="TYROSINE-PROTEIN KINASE"/>
    <property type="match status" value="1"/>
</dbReference>
<evidence type="ECO:0000256" key="1">
    <source>
        <dbReference type="ARBA" id="ARBA00004651"/>
    </source>
</evidence>
<dbReference type="GO" id="GO:0004713">
    <property type="term" value="F:protein tyrosine kinase activity"/>
    <property type="evidence" value="ECO:0007669"/>
    <property type="project" value="TreeGrafter"/>
</dbReference>
<dbReference type="EMBL" id="BDGJ01000197">
    <property type="protein sequence ID" value="GAW94095.1"/>
    <property type="molecule type" value="Genomic_DNA"/>
</dbReference>
<comment type="subcellular location">
    <subcellularLocation>
        <location evidence="1">Cell membrane</location>
        <topology evidence="1">Multi-pass membrane protein</topology>
    </subcellularLocation>
</comment>
<name>A0A1Z5HXQ3_9FIRM</name>
<organism evidence="10 11">
    <name type="scientific">Calderihabitans maritimus</name>
    <dbReference type="NCBI Taxonomy" id="1246530"/>
    <lineage>
        <taxon>Bacteria</taxon>
        <taxon>Bacillati</taxon>
        <taxon>Bacillota</taxon>
        <taxon>Clostridia</taxon>
        <taxon>Neomoorellales</taxon>
        <taxon>Calderihabitantaceae</taxon>
        <taxon>Calderihabitans</taxon>
    </lineage>
</organism>
<accession>A0A1Z5HXQ3</accession>
<feature type="domain" description="Polysaccharide chain length determinant N-terminal" evidence="9">
    <location>
        <begin position="9"/>
        <end position="87"/>
    </location>
</feature>
<dbReference type="RefSeq" id="WP_192868276.1">
    <property type="nucleotide sequence ID" value="NZ_BDGJ01000197.1"/>
</dbReference>
<dbReference type="InterPro" id="IPR003856">
    <property type="entry name" value="LPS_length_determ_N"/>
</dbReference>
<keyword evidence="5 8" id="KW-1133">Transmembrane helix</keyword>
<dbReference type="InterPro" id="IPR050445">
    <property type="entry name" value="Bact_polysacc_biosynth/exp"/>
</dbReference>
<dbReference type="GO" id="GO:0005886">
    <property type="term" value="C:plasma membrane"/>
    <property type="evidence" value="ECO:0007669"/>
    <property type="project" value="UniProtKB-SubCell"/>
</dbReference>
<evidence type="ECO:0000256" key="6">
    <source>
        <dbReference type="ARBA" id="ARBA00023136"/>
    </source>
</evidence>
<keyword evidence="7" id="KW-0175">Coiled coil</keyword>
<keyword evidence="6 8" id="KW-0472">Membrane</keyword>
<keyword evidence="11" id="KW-1185">Reference proteome</keyword>
<feature type="coiled-coil region" evidence="7">
    <location>
        <begin position="143"/>
        <end position="177"/>
    </location>
</feature>
<evidence type="ECO:0000313" key="11">
    <source>
        <dbReference type="Proteomes" id="UP000197032"/>
    </source>
</evidence>
<evidence type="ECO:0000256" key="5">
    <source>
        <dbReference type="ARBA" id="ARBA00022989"/>
    </source>
</evidence>
<evidence type="ECO:0000256" key="4">
    <source>
        <dbReference type="ARBA" id="ARBA00022692"/>
    </source>
</evidence>
<comment type="similarity">
    <text evidence="2">Belongs to the CpsC/CapA family.</text>
</comment>
<dbReference type="Proteomes" id="UP000197032">
    <property type="component" value="Unassembled WGS sequence"/>
</dbReference>
<keyword evidence="4 8" id="KW-0812">Transmembrane</keyword>
<reference evidence="11" key="1">
    <citation type="journal article" date="2017" name="Appl. Environ. Microbiol.">
        <title>Genomic Analysis of Calderihabitans maritimus KKC1, a Thermophilic, Hydrogenogenic, Carboxydotrophic Bacterium Isolated from Marine Sediment.</title>
        <authorList>
            <person name="Omae K."/>
            <person name="Yoneda Y."/>
            <person name="Fukuyama Y."/>
            <person name="Yoshida T."/>
            <person name="Sako Y."/>
        </authorList>
    </citation>
    <scope>NUCLEOTIDE SEQUENCE [LARGE SCALE GENOMIC DNA]</scope>
    <source>
        <strain evidence="11">KKC1</strain>
    </source>
</reference>
<gene>
    <name evidence="10" type="ORF">KKC1_32110</name>
</gene>
<protein>
    <submittedName>
        <fullName evidence="10">Lipopolysaccharide biosynthesis protein</fullName>
    </submittedName>
</protein>
<evidence type="ECO:0000256" key="7">
    <source>
        <dbReference type="SAM" id="Coils"/>
    </source>
</evidence>
<dbReference type="AlphaFoldDB" id="A0A1Z5HXQ3"/>
<evidence type="ECO:0000313" key="10">
    <source>
        <dbReference type="EMBL" id="GAW94095.1"/>
    </source>
</evidence>
<evidence type="ECO:0000256" key="3">
    <source>
        <dbReference type="ARBA" id="ARBA00022475"/>
    </source>
</evidence>
<evidence type="ECO:0000259" key="9">
    <source>
        <dbReference type="Pfam" id="PF02706"/>
    </source>
</evidence>